<keyword evidence="2" id="KW-1185">Reference proteome</keyword>
<evidence type="ECO:0000313" key="2">
    <source>
        <dbReference type="Proteomes" id="UP001239111"/>
    </source>
</evidence>
<proteinExistence type="predicted"/>
<name>A0ACC2PWG2_9HYME</name>
<comment type="caution">
    <text evidence="1">The sequence shown here is derived from an EMBL/GenBank/DDBJ whole genome shotgun (WGS) entry which is preliminary data.</text>
</comment>
<evidence type="ECO:0000313" key="1">
    <source>
        <dbReference type="EMBL" id="KAJ8686697.1"/>
    </source>
</evidence>
<sequence length="157" mass="17277">MAACLENIQIPSCVWFDGGDKRNALASMLAGILFFTGWWLVIDVSAIYKDVMQPHYHVWGIIGTISLLMVNSVTNAQIRGEAYDGGFLGAQGARGWLFIGFVMGFAAVIASSWILFVDFLADGKKSSWPGVGLFLQNAFIFFGSLTYKFGRSEENWG</sequence>
<gene>
    <name evidence="1" type="ORF">QAD02_022491</name>
</gene>
<organism evidence="1 2">
    <name type="scientific">Eretmocerus hayati</name>
    <dbReference type="NCBI Taxonomy" id="131215"/>
    <lineage>
        <taxon>Eukaryota</taxon>
        <taxon>Metazoa</taxon>
        <taxon>Ecdysozoa</taxon>
        <taxon>Arthropoda</taxon>
        <taxon>Hexapoda</taxon>
        <taxon>Insecta</taxon>
        <taxon>Pterygota</taxon>
        <taxon>Neoptera</taxon>
        <taxon>Endopterygota</taxon>
        <taxon>Hymenoptera</taxon>
        <taxon>Apocrita</taxon>
        <taxon>Proctotrupomorpha</taxon>
        <taxon>Chalcidoidea</taxon>
        <taxon>Aphelinidae</taxon>
        <taxon>Aphelininae</taxon>
        <taxon>Eretmocerus</taxon>
    </lineage>
</organism>
<protein>
    <submittedName>
        <fullName evidence="1">Uncharacterized protein</fullName>
    </submittedName>
</protein>
<dbReference type="EMBL" id="CM056741">
    <property type="protein sequence ID" value="KAJ8686697.1"/>
    <property type="molecule type" value="Genomic_DNA"/>
</dbReference>
<reference evidence="1" key="1">
    <citation type="submission" date="2023-04" db="EMBL/GenBank/DDBJ databases">
        <title>A chromosome-level genome assembly of the parasitoid wasp Eretmocerus hayati.</title>
        <authorList>
            <person name="Zhong Y."/>
            <person name="Liu S."/>
            <person name="Liu Y."/>
        </authorList>
    </citation>
    <scope>NUCLEOTIDE SEQUENCE</scope>
    <source>
        <strain evidence="1">ZJU_SS_LIU_2023</strain>
    </source>
</reference>
<accession>A0ACC2PWG2</accession>
<dbReference type="Proteomes" id="UP001239111">
    <property type="component" value="Chromosome 1"/>
</dbReference>